<dbReference type="InterPro" id="IPR039420">
    <property type="entry name" value="WalR-like"/>
</dbReference>
<keyword evidence="6" id="KW-0804">Transcription</keyword>
<dbReference type="InterPro" id="IPR011006">
    <property type="entry name" value="CheY-like_superfamily"/>
</dbReference>
<keyword evidence="2 8" id="KW-0597">Phosphoprotein</keyword>
<dbReference type="Gene3D" id="3.40.50.2300">
    <property type="match status" value="1"/>
</dbReference>
<dbReference type="InterPro" id="IPR001867">
    <property type="entry name" value="OmpR/PhoB-type_DNA-bd"/>
</dbReference>
<evidence type="ECO:0000256" key="4">
    <source>
        <dbReference type="ARBA" id="ARBA00023015"/>
    </source>
</evidence>
<dbReference type="GO" id="GO:0005829">
    <property type="term" value="C:cytosol"/>
    <property type="evidence" value="ECO:0007669"/>
    <property type="project" value="TreeGrafter"/>
</dbReference>
<evidence type="ECO:0000259" key="11">
    <source>
        <dbReference type="PROSITE" id="PS51755"/>
    </source>
</evidence>
<protein>
    <recommendedName>
        <fullName evidence="1">Stage 0 sporulation protein A homolog</fullName>
    </recommendedName>
</protein>
<keyword evidence="3" id="KW-0902">Two-component regulatory system</keyword>
<dbReference type="SMART" id="SM00862">
    <property type="entry name" value="Trans_reg_C"/>
    <property type="match status" value="1"/>
</dbReference>
<dbReference type="EMBL" id="FNOU01000002">
    <property type="protein sequence ID" value="SDX45404.1"/>
    <property type="molecule type" value="Genomic_DNA"/>
</dbReference>
<dbReference type="Gene3D" id="1.10.10.10">
    <property type="entry name" value="Winged helix-like DNA-binding domain superfamily/Winged helix DNA-binding domain"/>
    <property type="match status" value="1"/>
</dbReference>
<dbReference type="InterPro" id="IPR001789">
    <property type="entry name" value="Sig_transdc_resp-reg_receiver"/>
</dbReference>
<dbReference type="CDD" id="cd00383">
    <property type="entry name" value="trans_reg_C"/>
    <property type="match status" value="1"/>
</dbReference>
<dbReference type="GO" id="GO:0000976">
    <property type="term" value="F:transcription cis-regulatory region binding"/>
    <property type="evidence" value="ECO:0007669"/>
    <property type="project" value="TreeGrafter"/>
</dbReference>
<proteinExistence type="predicted"/>
<keyword evidence="4" id="KW-0805">Transcription regulation</keyword>
<feature type="domain" description="Response regulatory" evidence="10">
    <location>
        <begin position="3"/>
        <end position="119"/>
    </location>
</feature>
<keyword evidence="5 9" id="KW-0238">DNA-binding</keyword>
<dbReference type="Proteomes" id="UP000199652">
    <property type="component" value="Unassembled WGS sequence"/>
</dbReference>
<evidence type="ECO:0000256" key="6">
    <source>
        <dbReference type="ARBA" id="ARBA00023163"/>
    </source>
</evidence>
<evidence type="ECO:0000256" key="9">
    <source>
        <dbReference type="PROSITE-ProRule" id="PRU01091"/>
    </source>
</evidence>
<dbReference type="PANTHER" id="PTHR48111:SF22">
    <property type="entry name" value="REGULATOR OF RPOS"/>
    <property type="match status" value="1"/>
</dbReference>
<dbReference type="PANTHER" id="PTHR48111">
    <property type="entry name" value="REGULATOR OF RPOS"/>
    <property type="match status" value="1"/>
</dbReference>
<evidence type="ECO:0000256" key="8">
    <source>
        <dbReference type="PROSITE-ProRule" id="PRU00169"/>
    </source>
</evidence>
<evidence type="ECO:0000256" key="2">
    <source>
        <dbReference type="ARBA" id="ARBA00022553"/>
    </source>
</evidence>
<reference evidence="13" key="1">
    <citation type="submission" date="2016-10" db="EMBL/GenBank/DDBJ databases">
        <authorList>
            <person name="Varghese N."/>
            <person name="Submissions S."/>
        </authorList>
    </citation>
    <scope>NUCLEOTIDE SEQUENCE [LARGE SCALE GENOMIC DNA]</scope>
    <source>
        <strain evidence="13">VPI 5359</strain>
    </source>
</reference>
<dbReference type="AlphaFoldDB" id="A0A1H3BVM3"/>
<dbReference type="FunFam" id="1.10.10.10:FF:000005">
    <property type="entry name" value="Two-component system response regulator"/>
    <property type="match status" value="1"/>
</dbReference>
<sequence length="225" mass="26258">MKTILIVEDDRQISRIIELQLHHAGFNTLKAYDGLEAQQVFYAHSEAIDLVLLDVMLPIKDGFEVLLAIRKKEPTQPIIFLTAKDATEDVVRGLNNGANDYIKKPFDFEELLARINANIRKKADGSKEDSLTYVDLTMDLTDFTVRRSDLEIHLSRTEFDLLYYLMLNHHLVQTREQILNHVWGYDYDGNENIIDVYIKYLRDKIDKPFERKLIQTVRGRGYVIK</sequence>
<organism evidence="12 13">
    <name type="scientific">Eubacterium barkeri</name>
    <name type="common">Clostridium barkeri</name>
    <dbReference type="NCBI Taxonomy" id="1528"/>
    <lineage>
        <taxon>Bacteria</taxon>
        <taxon>Bacillati</taxon>
        <taxon>Bacillota</taxon>
        <taxon>Clostridia</taxon>
        <taxon>Eubacteriales</taxon>
        <taxon>Eubacteriaceae</taxon>
        <taxon>Eubacterium</taxon>
    </lineage>
</organism>
<evidence type="ECO:0000256" key="1">
    <source>
        <dbReference type="ARBA" id="ARBA00018672"/>
    </source>
</evidence>
<dbReference type="PROSITE" id="PS50110">
    <property type="entry name" value="RESPONSE_REGULATORY"/>
    <property type="match status" value="1"/>
</dbReference>
<evidence type="ECO:0000256" key="5">
    <source>
        <dbReference type="ARBA" id="ARBA00023125"/>
    </source>
</evidence>
<name>A0A1H3BVM3_EUBBA</name>
<dbReference type="GO" id="GO:0032993">
    <property type="term" value="C:protein-DNA complex"/>
    <property type="evidence" value="ECO:0007669"/>
    <property type="project" value="TreeGrafter"/>
</dbReference>
<keyword evidence="13" id="KW-1185">Reference proteome</keyword>
<accession>A0A1H3BVM3</accession>
<evidence type="ECO:0000313" key="13">
    <source>
        <dbReference type="Proteomes" id="UP000199652"/>
    </source>
</evidence>
<dbReference type="Pfam" id="PF00486">
    <property type="entry name" value="Trans_reg_C"/>
    <property type="match status" value="1"/>
</dbReference>
<dbReference type="RefSeq" id="WP_090243001.1">
    <property type="nucleotide sequence ID" value="NZ_FNOU01000002.1"/>
</dbReference>
<comment type="function">
    <text evidence="7">May play the central regulatory role in sporulation. It may be an element of the effector pathway responsible for the activation of sporulation genes in response to nutritional stress. Spo0A may act in concert with spo0H (a sigma factor) to control the expression of some genes that are critical to the sporulation process.</text>
</comment>
<dbReference type="STRING" id="1528.SAMN04488579_102208"/>
<evidence type="ECO:0000313" key="12">
    <source>
        <dbReference type="EMBL" id="SDX45404.1"/>
    </source>
</evidence>
<evidence type="ECO:0000256" key="7">
    <source>
        <dbReference type="ARBA" id="ARBA00024867"/>
    </source>
</evidence>
<dbReference type="Gene3D" id="6.10.250.690">
    <property type="match status" value="1"/>
</dbReference>
<gene>
    <name evidence="12" type="ORF">SAMN04488579_102208</name>
</gene>
<dbReference type="SUPFAM" id="SSF52172">
    <property type="entry name" value="CheY-like"/>
    <property type="match status" value="1"/>
</dbReference>
<feature type="DNA-binding region" description="OmpR/PhoB-type" evidence="9">
    <location>
        <begin position="128"/>
        <end position="225"/>
    </location>
</feature>
<feature type="domain" description="OmpR/PhoB-type" evidence="11">
    <location>
        <begin position="128"/>
        <end position="225"/>
    </location>
</feature>
<feature type="modified residue" description="4-aspartylphosphate" evidence="8">
    <location>
        <position position="54"/>
    </location>
</feature>
<evidence type="ECO:0000256" key="3">
    <source>
        <dbReference type="ARBA" id="ARBA00023012"/>
    </source>
</evidence>
<dbReference type="GO" id="GO:0006355">
    <property type="term" value="P:regulation of DNA-templated transcription"/>
    <property type="evidence" value="ECO:0007669"/>
    <property type="project" value="InterPro"/>
</dbReference>
<dbReference type="InterPro" id="IPR036388">
    <property type="entry name" value="WH-like_DNA-bd_sf"/>
</dbReference>
<dbReference type="GO" id="GO:0000156">
    <property type="term" value="F:phosphorelay response regulator activity"/>
    <property type="evidence" value="ECO:0007669"/>
    <property type="project" value="TreeGrafter"/>
</dbReference>
<dbReference type="Pfam" id="PF00072">
    <property type="entry name" value="Response_reg"/>
    <property type="match status" value="1"/>
</dbReference>
<dbReference type="OrthoDB" id="9790442at2"/>
<evidence type="ECO:0000259" key="10">
    <source>
        <dbReference type="PROSITE" id="PS50110"/>
    </source>
</evidence>
<dbReference type="SMART" id="SM00448">
    <property type="entry name" value="REC"/>
    <property type="match status" value="1"/>
</dbReference>
<dbReference type="PROSITE" id="PS51755">
    <property type="entry name" value="OMPR_PHOB"/>
    <property type="match status" value="1"/>
</dbReference>